<dbReference type="PANTHER" id="PTHR15913:SF0">
    <property type="entry name" value="MASPARDIN"/>
    <property type="match status" value="1"/>
</dbReference>
<dbReference type="InterPro" id="IPR000073">
    <property type="entry name" value="AB_hydrolase_1"/>
</dbReference>
<sequence length="668" mass="75078">MTTLHLGSLLRRTHRNAKLAALDFGHTMSYASELSQCLEYVSFRSSIPQRKVAVDADPAKEWKIYDSGPKSVKAPLVCLPPVSGTADIFFKQVLALNAKGIRVIAAEHPAYWSVKEWCDGFRKLMDHLGLQKVHLFGTSLGGFLAQKFAEHTATCPRVASLILCNTFMDTSIFNYNSAALFWMFPALLLKKMIMGSFTTSKVDVGIADSIDFMVERLDSLSQQDLASRLTMNCVNCYVEPQKMKDIPVTIIDVFDEYALSGPVREELYKCYPSARLAHLKSGGNFPYLSRSDQVNVYLQIHLRGFQGTVLSPYDASAEDPHWKVINSPESDEIPNAENAEDVRETVTSHRFRVVCYCFQVTVQYFLTTSFTTMNIQLEGGSSASQVSAPPGLKELKICGWSLHTNESHILKSKCAQEVECSDNNQCSFCLYNRQLDLPHIPDMVFPDNILSVKQESSGFGLAFTALDALQRVDCGKRNVIIACAEEWKASRSDQPHIEHEAKAFDWTFTTDYKGTLLGGLKAETSDLQIDLEKLKRREQILFYSDVTLFEDELHDNGTAISSVKIRVMPTGFYILLRFFLRVDNVLVRINDTRLYHEFGTAYVIREYSGRESKVEDLRVPTALLTDPNEIYPFLPVKFSSSEILNLPCASDKPEVAIQPTTTIPARIS</sequence>
<evidence type="ECO:0000256" key="2">
    <source>
        <dbReference type="ARBA" id="ARBA00008645"/>
    </source>
</evidence>
<gene>
    <name evidence="6" type="ORF">ONE63_005359</name>
</gene>
<dbReference type="InterPro" id="IPR029058">
    <property type="entry name" value="AB_hydrolase_fold"/>
</dbReference>
<dbReference type="InterPro" id="IPR026151">
    <property type="entry name" value="Maspardin"/>
</dbReference>
<dbReference type="GO" id="GO:0005737">
    <property type="term" value="C:cytoplasm"/>
    <property type="evidence" value="ECO:0007669"/>
    <property type="project" value="UniProtKB-SubCell"/>
</dbReference>
<evidence type="ECO:0000256" key="4">
    <source>
        <dbReference type="ARBA" id="ARBA00022490"/>
    </source>
</evidence>
<dbReference type="InterPro" id="IPR007303">
    <property type="entry name" value="TIP41-like"/>
</dbReference>
<evidence type="ECO:0000313" key="7">
    <source>
        <dbReference type="Proteomes" id="UP001075354"/>
    </source>
</evidence>
<evidence type="ECO:0000313" key="6">
    <source>
        <dbReference type="EMBL" id="KAJ1530458.1"/>
    </source>
</evidence>
<proteinExistence type="inferred from homology"/>
<keyword evidence="4" id="KW-0963">Cytoplasm</keyword>
<reference evidence="6" key="1">
    <citation type="submission" date="2022-12" db="EMBL/GenBank/DDBJ databases">
        <title>Chromosome-level genome assembly of the bean flower thrips Megalurothrips usitatus.</title>
        <authorList>
            <person name="Ma L."/>
            <person name="Liu Q."/>
            <person name="Li H."/>
            <person name="Cai W."/>
        </authorList>
    </citation>
    <scope>NUCLEOTIDE SEQUENCE</scope>
    <source>
        <strain evidence="6">Cailab_2022a</strain>
    </source>
</reference>
<dbReference type="SUPFAM" id="SSF53474">
    <property type="entry name" value="alpha/beta-Hydrolases"/>
    <property type="match status" value="1"/>
</dbReference>
<feature type="domain" description="AB hydrolase-1" evidence="5">
    <location>
        <begin position="76"/>
        <end position="173"/>
    </location>
</feature>
<dbReference type="PANTHER" id="PTHR15913">
    <property type="entry name" value="ACID CLUSTER PROTEIN 33"/>
    <property type="match status" value="1"/>
</dbReference>
<organism evidence="6 7">
    <name type="scientific">Megalurothrips usitatus</name>
    <name type="common">bean blossom thrips</name>
    <dbReference type="NCBI Taxonomy" id="439358"/>
    <lineage>
        <taxon>Eukaryota</taxon>
        <taxon>Metazoa</taxon>
        <taxon>Ecdysozoa</taxon>
        <taxon>Arthropoda</taxon>
        <taxon>Hexapoda</taxon>
        <taxon>Insecta</taxon>
        <taxon>Pterygota</taxon>
        <taxon>Neoptera</taxon>
        <taxon>Paraneoptera</taxon>
        <taxon>Thysanoptera</taxon>
        <taxon>Terebrantia</taxon>
        <taxon>Thripoidea</taxon>
        <taxon>Thripidae</taxon>
        <taxon>Megalurothrips</taxon>
    </lineage>
</organism>
<dbReference type="Gene3D" id="3.40.50.1820">
    <property type="entry name" value="alpha/beta hydrolase"/>
    <property type="match status" value="1"/>
</dbReference>
<accession>A0AAV7Y1E2</accession>
<name>A0AAV7Y1E2_9NEOP</name>
<comment type="similarity">
    <text evidence="2">Belongs to the AB hydrolase superfamily.</text>
</comment>
<protein>
    <recommendedName>
        <fullName evidence="3">Maspardin</fullName>
    </recommendedName>
</protein>
<keyword evidence="7" id="KW-1185">Reference proteome</keyword>
<dbReference type="Proteomes" id="UP001075354">
    <property type="component" value="Chromosome 2"/>
</dbReference>
<evidence type="ECO:0000256" key="3">
    <source>
        <dbReference type="ARBA" id="ARBA00020148"/>
    </source>
</evidence>
<evidence type="ECO:0000256" key="1">
    <source>
        <dbReference type="ARBA" id="ARBA00004496"/>
    </source>
</evidence>
<dbReference type="Pfam" id="PF00561">
    <property type="entry name" value="Abhydrolase_1"/>
    <property type="match status" value="1"/>
</dbReference>
<dbReference type="Pfam" id="PF04176">
    <property type="entry name" value="TIP41"/>
    <property type="match status" value="1"/>
</dbReference>
<comment type="subcellular location">
    <subcellularLocation>
        <location evidence="1">Cytoplasm</location>
    </subcellularLocation>
</comment>
<dbReference type="EMBL" id="JAPTSV010000002">
    <property type="protein sequence ID" value="KAJ1530458.1"/>
    <property type="molecule type" value="Genomic_DNA"/>
</dbReference>
<dbReference type="AlphaFoldDB" id="A0AAV7Y1E2"/>
<comment type="caution">
    <text evidence="6">The sequence shown here is derived from an EMBL/GenBank/DDBJ whole genome shotgun (WGS) entry which is preliminary data.</text>
</comment>
<evidence type="ECO:0000259" key="5">
    <source>
        <dbReference type="Pfam" id="PF00561"/>
    </source>
</evidence>